<dbReference type="InterPro" id="IPR004155">
    <property type="entry name" value="PBS_lyase_HEAT"/>
</dbReference>
<organism evidence="3 4">
    <name type="scientific">Adonisia turfae CCMR0082</name>
    <dbReference type="NCBI Taxonomy" id="2304604"/>
    <lineage>
        <taxon>Bacteria</taxon>
        <taxon>Bacillati</taxon>
        <taxon>Cyanobacteriota</taxon>
        <taxon>Adonisia</taxon>
        <taxon>Adonisia turfae</taxon>
    </lineage>
</organism>
<protein>
    <submittedName>
        <fullName evidence="3">HEAT repeat domain-containing protein</fullName>
    </submittedName>
</protein>
<dbReference type="GO" id="GO:0030089">
    <property type="term" value="C:phycobilisome"/>
    <property type="evidence" value="ECO:0007669"/>
    <property type="project" value="UniProtKB-KW"/>
</dbReference>
<comment type="caution">
    <text evidence="3">The sequence shown here is derived from an EMBL/GenBank/DDBJ whole genome shotgun (WGS) entry which is preliminary data.</text>
</comment>
<dbReference type="Pfam" id="PF13646">
    <property type="entry name" value="HEAT_2"/>
    <property type="match status" value="2"/>
</dbReference>
<accession>A0A6M0SK90</accession>
<dbReference type="AlphaFoldDB" id="A0A6M0SK90"/>
<dbReference type="InterPro" id="IPR011989">
    <property type="entry name" value="ARM-like"/>
</dbReference>
<keyword evidence="1" id="KW-0042">Antenna complex</keyword>
<dbReference type="InterPro" id="IPR016024">
    <property type="entry name" value="ARM-type_fold"/>
</dbReference>
<dbReference type="SUPFAM" id="SSF48371">
    <property type="entry name" value="ARM repeat"/>
    <property type="match status" value="1"/>
</dbReference>
<name>A0A6M0SK90_9CYAN</name>
<proteinExistence type="predicted"/>
<evidence type="ECO:0000313" key="3">
    <source>
        <dbReference type="EMBL" id="NEZ68321.1"/>
    </source>
</evidence>
<dbReference type="EMBL" id="QZCE01000002">
    <property type="protein sequence ID" value="NEZ68321.1"/>
    <property type="molecule type" value="Genomic_DNA"/>
</dbReference>
<evidence type="ECO:0000256" key="1">
    <source>
        <dbReference type="ARBA" id="ARBA00022549"/>
    </source>
</evidence>
<dbReference type="RefSeq" id="WP_163671549.1">
    <property type="nucleotide sequence ID" value="NZ_QZCE01000002.1"/>
</dbReference>
<evidence type="ECO:0000313" key="4">
    <source>
        <dbReference type="Proteomes" id="UP000473574"/>
    </source>
</evidence>
<dbReference type="SMART" id="SM00567">
    <property type="entry name" value="EZ_HEAT"/>
    <property type="match status" value="4"/>
</dbReference>
<sequence length="202" mass="21561">MDAFFEQLKHPNPNMRNRAMVDIIDNRDETTIPRLMSALDAEDTTYRRAAVKTLGAVGLDAVPAIVEALANSENVTVRGSCAKALAQVALNYPDEPFPELGLQGLKQSLNDPNPVVHIASAMALGEIGNAALDILLESLQTTDNLALSVSIVNALASVGGDQASEVLAKLADDDSVNGYVKETAISALSRMEMVQNFSRPKE</sequence>
<evidence type="ECO:0000256" key="2">
    <source>
        <dbReference type="ARBA" id="ARBA00022738"/>
    </source>
</evidence>
<gene>
    <name evidence="3" type="ORF">D0962_37290</name>
</gene>
<keyword evidence="2" id="KW-0605">Phycobilisome</keyword>
<reference evidence="3 4" key="1">
    <citation type="journal article" date="2020" name="Microb. Ecol.">
        <title>Ecogenomics of the Marine Benthic Filamentous Cyanobacterium Adonisia.</title>
        <authorList>
            <person name="Walter J.M."/>
            <person name="Coutinho F.H."/>
            <person name="Leomil L."/>
            <person name="Hargreaves P.I."/>
            <person name="Campeao M.E."/>
            <person name="Vieira V.V."/>
            <person name="Silva B.S."/>
            <person name="Fistarol G.O."/>
            <person name="Salomon P.S."/>
            <person name="Sawabe T."/>
            <person name="Mino S."/>
            <person name="Hosokawa M."/>
            <person name="Miyashita H."/>
            <person name="Maruyama F."/>
            <person name="van Verk M.C."/>
            <person name="Dutilh B.E."/>
            <person name="Thompson C.C."/>
            <person name="Thompson F.L."/>
        </authorList>
    </citation>
    <scope>NUCLEOTIDE SEQUENCE [LARGE SCALE GENOMIC DNA]</scope>
    <source>
        <strain evidence="3 4">CCMR0082</strain>
    </source>
</reference>
<dbReference type="PANTHER" id="PTHR12697">
    <property type="entry name" value="PBS LYASE HEAT-LIKE PROTEIN"/>
    <property type="match status" value="1"/>
</dbReference>
<dbReference type="PANTHER" id="PTHR12697:SF5">
    <property type="entry name" value="DEOXYHYPUSINE HYDROXYLASE"/>
    <property type="match status" value="1"/>
</dbReference>
<dbReference type="Gene3D" id="1.25.10.10">
    <property type="entry name" value="Leucine-rich Repeat Variant"/>
    <property type="match status" value="1"/>
</dbReference>
<dbReference type="Proteomes" id="UP000473574">
    <property type="component" value="Unassembled WGS sequence"/>
</dbReference>
<dbReference type="GO" id="GO:0016491">
    <property type="term" value="F:oxidoreductase activity"/>
    <property type="evidence" value="ECO:0007669"/>
    <property type="project" value="TreeGrafter"/>
</dbReference>